<evidence type="ECO:0000256" key="2">
    <source>
        <dbReference type="ARBA" id="ARBA00022692"/>
    </source>
</evidence>
<protein>
    <submittedName>
        <fullName evidence="10">ABC transporter ATP-binding protein</fullName>
    </submittedName>
</protein>
<dbReference type="Gene3D" id="3.40.50.300">
    <property type="entry name" value="P-loop containing nucleotide triphosphate hydrolases"/>
    <property type="match status" value="1"/>
</dbReference>
<evidence type="ECO:0000313" key="10">
    <source>
        <dbReference type="EMBL" id="MEQ2455805.1"/>
    </source>
</evidence>
<evidence type="ECO:0000256" key="3">
    <source>
        <dbReference type="ARBA" id="ARBA00022741"/>
    </source>
</evidence>
<comment type="caution">
    <text evidence="10">The sequence shown here is derived from an EMBL/GenBank/DDBJ whole genome shotgun (WGS) entry which is preliminary data.</text>
</comment>
<feature type="domain" description="ABC transmembrane type-1" evidence="9">
    <location>
        <begin position="36"/>
        <end position="319"/>
    </location>
</feature>
<feature type="transmembrane region" description="Helical" evidence="7">
    <location>
        <begin position="76"/>
        <end position="93"/>
    </location>
</feature>
<dbReference type="InterPro" id="IPR003439">
    <property type="entry name" value="ABC_transporter-like_ATP-bd"/>
</dbReference>
<feature type="transmembrane region" description="Helical" evidence="7">
    <location>
        <begin position="175"/>
        <end position="195"/>
    </location>
</feature>
<dbReference type="PANTHER" id="PTHR24221:SF654">
    <property type="entry name" value="ATP-BINDING CASSETTE SUB-FAMILY B MEMBER 6"/>
    <property type="match status" value="1"/>
</dbReference>
<evidence type="ECO:0000256" key="6">
    <source>
        <dbReference type="ARBA" id="ARBA00023136"/>
    </source>
</evidence>
<evidence type="ECO:0000256" key="7">
    <source>
        <dbReference type="SAM" id="Phobius"/>
    </source>
</evidence>
<dbReference type="PANTHER" id="PTHR24221">
    <property type="entry name" value="ATP-BINDING CASSETTE SUB-FAMILY B"/>
    <property type="match status" value="1"/>
</dbReference>
<dbReference type="Gene3D" id="1.20.1560.10">
    <property type="entry name" value="ABC transporter type 1, transmembrane domain"/>
    <property type="match status" value="1"/>
</dbReference>
<evidence type="ECO:0000313" key="11">
    <source>
        <dbReference type="Proteomes" id="UP001440599"/>
    </source>
</evidence>
<evidence type="ECO:0000256" key="5">
    <source>
        <dbReference type="ARBA" id="ARBA00022989"/>
    </source>
</evidence>
<comment type="subcellular location">
    <subcellularLocation>
        <location evidence="1">Cell membrane</location>
        <topology evidence="1">Multi-pass membrane protein</topology>
    </subcellularLocation>
</comment>
<keyword evidence="5 7" id="KW-1133">Transmembrane helix</keyword>
<dbReference type="PROSITE" id="PS50929">
    <property type="entry name" value="ABC_TM1F"/>
    <property type="match status" value="1"/>
</dbReference>
<dbReference type="GO" id="GO:0005524">
    <property type="term" value="F:ATP binding"/>
    <property type="evidence" value="ECO:0007669"/>
    <property type="project" value="UniProtKB-KW"/>
</dbReference>
<dbReference type="EMBL" id="JBBMFT010000002">
    <property type="protein sequence ID" value="MEQ2455805.1"/>
    <property type="molecule type" value="Genomic_DNA"/>
</dbReference>
<sequence length="587" mass="64293">MGGRFVQMLREGQLKQMLQELGWIYHYAKRCWGKILLYLLLGLAGTGLGLGASLISRDLTGAVLEPGSPWDQILRLGGLFIGLGLAAIVLNACNSRIAAHVNVELQNGMQADLFRSLLGADWQALQQYHSGDLLNRLTGDVSTVAESVFTLVPSLVIRLFQFMACLLLILHYDPVMAGLALLSAPAVLLFSRALVHGMREHQQRMRTVSSDLMAFQEETLQNLSPIKAFGLTERFGQRLGQVQEHYRTASLDFNRFSIFTSTFFSLAGQAVSYLCLAWGAYRLWSGYIDVATMVLFLQLAAQLTAAFSALVGLAPGAVSATVAARRILEVLGMPAEPELEPEEQKRLERAYKRGRAEGVTLRLEKVRFSYGSEAPVLQGADLRARPGEVVALLGPSGEGKTTLLRLLLGLAVPQSGRGILELADGEQLILSPATRRFFSYVPQEKAIFSGTIAQSLRLLAPEASEEELRQALETACAWEFVQKLPQGIHTPLGERGAGLSEGQNQRLAIARALLRDAPILLLDEATSALDIETETRVLRGLLGQTGRTCIVTSHRPSVFALCSRAYRIQNNRLEELSEEELAVLSQN</sequence>
<evidence type="ECO:0000256" key="1">
    <source>
        <dbReference type="ARBA" id="ARBA00004651"/>
    </source>
</evidence>
<keyword evidence="11" id="KW-1185">Reference proteome</keyword>
<proteinExistence type="predicted"/>
<organism evidence="10 11">
    <name type="scientific">Flavonifractor hominis</name>
    <dbReference type="NCBI Taxonomy" id="3133178"/>
    <lineage>
        <taxon>Bacteria</taxon>
        <taxon>Bacillati</taxon>
        <taxon>Bacillota</taxon>
        <taxon>Clostridia</taxon>
        <taxon>Eubacteriales</taxon>
        <taxon>Oscillospiraceae</taxon>
        <taxon>Flavonifractor</taxon>
    </lineage>
</organism>
<feature type="transmembrane region" description="Helical" evidence="7">
    <location>
        <begin position="256"/>
        <end position="281"/>
    </location>
</feature>
<dbReference type="InterPro" id="IPR036640">
    <property type="entry name" value="ABC1_TM_sf"/>
</dbReference>
<feature type="domain" description="ABC transporter" evidence="8">
    <location>
        <begin position="361"/>
        <end position="585"/>
    </location>
</feature>
<dbReference type="CDD" id="cd07346">
    <property type="entry name" value="ABC_6TM_exporters"/>
    <property type="match status" value="1"/>
</dbReference>
<reference evidence="10 11" key="1">
    <citation type="submission" date="2024-03" db="EMBL/GenBank/DDBJ databases">
        <title>Human intestinal bacterial collection.</title>
        <authorList>
            <person name="Pauvert C."/>
            <person name="Hitch T.C.A."/>
            <person name="Clavel T."/>
        </authorList>
    </citation>
    <scope>NUCLEOTIDE SEQUENCE [LARGE SCALE GENOMIC DNA]</scope>
    <source>
        <strain evidence="10 11">CLA-AP-H34</strain>
    </source>
</reference>
<keyword evidence="2 7" id="KW-0812">Transmembrane</keyword>
<dbReference type="Proteomes" id="UP001440599">
    <property type="component" value="Unassembled WGS sequence"/>
</dbReference>
<dbReference type="Pfam" id="PF00005">
    <property type="entry name" value="ABC_tran"/>
    <property type="match status" value="1"/>
</dbReference>
<gene>
    <name evidence="10" type="ORF">WMO45_04665</name>
</gene>
<dbReference type="PROSITE" id="PS50893">
    <property type="entry name" value="ABC_TRANSPORTER_2"/>
    <property type="match status" value="1"/>
</dbReference>
<dbReference type="InterPro" id="IPR027417">
    <property type="entry name" value="P-loop_NTPase"/>
</dbReference>
<dbReference type="InterPro" id="IPR011527">
    <property type="entry name" value="ABC1_TM_dom"/>
</dbReference>
<accession>A0ABV1EMJ7</accession>
<keyword evidence="6 7" id="KW-0472">Membrane</keyword>
<dbReference type="InterPro" id="IPR039421">
    <property type="entry name" value="Type_1_exporter"/>
</dbReference>
<dbReference type="RefSeq" id="WP_349139405.1">
    <property type="nucleotide sequence ID" value="NZ_JBBMFT010000002.1"/>
</dbReference>
<dbReference type="SUPFAM" id="SSF52540">
    <property type="entry name" value="P-loop containing nucleoside triphosphate hydrolases"/>
    <property type="match status" value="1"/>
</dbReference>
<keyword evidence="4 10" id="KW-0067">ATP-binding</keyword>
<evidence type="ECO:0000256" key="4">
    <source>
        <dbReference type="ARBA" id="ARBA00022840"/>
    </source>
</evidence>
<feature type="transmembrane region" description="Helical" evidence="7">
    <location>
        <begin position="293"/>
        <end position="318"/>
    </location>
</feature>
<evidence type="ECO:0000259" key="9">
    <source>
        <dbReference type="PROSITE" id="PS50929"/>
    </source>
</evidence>
<dbReference type="Pfam" id="PF00664">
    <property type="entry name" value="ABC_membrane"/>
    <property type="match status" value="1"/>
</dbReference>
<dbReference type="SMART" id="SM00382">
    <property type="entry name" value="AAA"/>
    <property type="match status" value="1"/>
</dbReference>
<feature type="transmembrane region" description="Helical" evidence="7">
    <location>
        <begin position="148"/>
        <end position="169"/>
    </location>
</feature>
<evidence type="ECO:0000259" key="8">
    <source>
        <dbReference type="PROSITE" id="PS50893"/>
    </source>
</evidence>
<dbReference type="SUPFAM" id="SSF90123">
    <property type="entry name" value="ABC transporter transmembrane region"/>
    <property type="match status" value="1"/>
</dbReference>
<keyword evidence="3" id="KW-0547">Nucleotide-binding</keyword>
<dbReference type="InterPro" id="IPR003593">
    <property type="entry name" value="AAA+_ATPase"/>
</dbReference>
<name>A0ABV1EMJ7_9FIRM</name>
<feature type="transmembrane region" description="Helical" evidence="7">
    <location>
        <begin position="35"/>
        <end position="56"/>
    </location>
</feature>